<proteinExistence type="predicted"/>
<dbReference type="AlphaFoldDB" id="A0A0J9TI44"/>
<dbReference type="EMBL" id="KQ235012">
    <property type="protein sequence ID" value="KMZ94909.1"/>
    <property type="molecule type" value="Genomic_DNA"/>
</dbReference>
<feature type="compositionally biased region" description="Polar residues" evidence="1">
    <location>
        <begin position="182"/>
        <end position="191"/>
    </location>
</feature>
<evidence type="ECO:0000256" key="1">
    <source>
        <dbReference type="SAM" id="MobiDB-lite"/>
    </source>
</evidence>
<organism evidence="2 3">
    <name type="scientific">Plasmodium vivax Mauritania I</name>
    <dbReference type="NCBI Taxonomy" id="1035515"/>
    <lineage>
        <taxon>Eukaryota</taxon>
        <taxon>Sar</taxon>
        <taxon>Alveolata</taxon>
        <taxon>Apicomplexa</taxon>
        <taxon>Aconoidasida</taxon>
        <taxon>Haemosporida</taxon>
        <taxon>Plasmodiidae</taxon>
        <taxon>Plasmodium</taxon>
        <taxon>Plasmodium (Plasmodium)</taxon>
    </lineage>
</organism>
<evidence type="ECO:0000313" key="2">
    <source>
        <dbReference type="EMBL" id="KMZ94909.1"/>
    </source>
</evidence>
<feature type="compositionally biased region" description="Polar residues" evidence="1">
    <location>
        <begin position="341"/>
        <end position="357"/>
    </location>
</feature>
<feature type="compositionally biased region" description="Low complexity" evidence="1">
    <location>
        <begin position="245"/>
        <end position="255"/>
    </location>
</feature>
<feature type="region of interest" description="Disordered" evidence="1">
    <location>
        <begin position="132"/>
        <end position="399"/>
    </location>
</feature>
<feature type="compositionally biased region" description="Polar residues" evidence="1">
    <location>
        <begin position="372"/>
        <end position="386"/>
    </location>
</feature>
<evidence type="ECO:0008006" key="4">
    <source>
        <dbReference type="Google" id="ProtNLM"/>
    </source>
</evidence>
<feature type="compositionally biased region" description="Polar residues" evidence="1">
    <location>
        <begin position="264"/>
        <end position="277"/>
    </location>
</feature>
<sequence>MALRYQTSRSNISALRNYFSSTCTNNYFKLIEEIEQKIKEIHNASPDVFCRKCTNIKQRIYEKNSEYKDCYVDRSKPLKLIENNEVIRSFINDCPELQQCIRNRQSLVKKNAVQKQSKEGQCKGKSRCEKITAPKEGAGGKPQPAFVAESSGRRSSEKQGPLSKVSSHGDEEKLRDPRVVLQGQNGITSPGNAVGMHVEASDPKVDNHSGTSVQAETKTKQIPALVPPETTESNGHTSDSSQQNSFTGESGSFSTSEEKVLDKNSAQSGVSVVQNLKANPPGDHNLGGNSAEGHDGSVPVLVPGISVTEVPKETDAHGQDLIPGNDNDRDSGSESADDITDSSTYPGGVTSTLSEANNGGGDHSKDPVESVNKGSTKSQCDNTKFASVNVPRSEGSRGATEVKCVEAEKMTQEVTYNHIVQNGECGTCKGEHSNHDNGLLQQEEKVSHLGKHNFKNHRIIPTASSKELKSTSEQ</sequence>
<feature type="compositionally biased region" description="Basic and acidic residues" evidence="1">
    <location>
        <begin position="167"/>
        <end position="178"/>
    </location>
</feature>
<accession>A0A0J9TI44</accession>
<evidence type="ECO:0000313" key="3">
    <source>
        <dbReference type="Proteomes" id="UP000053776"/>
    </source>
</evidence>
<gene>
    <name evidence="2" type="ORF">PVMG_05520</name>
</gene>
<reference evidence="2 3" key="1">
    <citation type="submission" date="2011-08" db="EMBL/GenBank/DDBJ databases">
        <title>The Genome Sequence of Plasmodium vivax Mauritania I.</title>
        <authorList>
            <consortium name="The Broad Institute Genome Sequencing Platform"/>
            <consortium name="The Broad Institute Genome Sequencing Center for Infectious Disease"/>
            <person name="Neafsey D."/>
            <person name="Carlton J."/>
            <person name="Barnwell J."/>
            <person name="Collins W."/>
            <person name="Escalante A."/>
            <person name="Mullikin J."/>
            <person name="Saul A."/>
            <person name="Guigo R."/>
            <person name="Camara F."/>
            <person name="Young S.K."/>
            <person name="Zeng Q."/>
            <person name="Gargeya S."/>
            <person name="Fitzgerald M."/>
            <person name="Haas B."/>
            <person name="Abouelleil A."/>
            <person name="Alvarado L."/>
            <person name="Arachchi H.M."/>
            <person name="Berlin A."/>
            <person name="Brown A."/>
            <person name="Chapman S.B."/>
            <person name="Chen Z."/>
            <person name="Dunbar C."/>
            <person name="Freedman E."/>
            <person name="Gearin G."/>
            <person name="Gellesch M."/>
            <person name="Goldberg J."/>
            <person name="Griggs A."/>
            <person name="Gujja S."/>
            <person name="Heiman D."/>
            <person name="Howarth C."/>
            <person name="Larson L."/>
            <person name="Lui A."/>
            <person name="MacDonald P.J.P."/>
            <person name="Montmayeur A."/>
            <person name="Murphy C."/>
            <person name="Neiman D."/>
            <person name="Pearson M."/>
            <person name="Priest M."/>
            <person name="Roberts A."/>
            <person name="Saif S."/>
            <person name="Shea T."/>
            <person name="Shenoy N."/>
            <person name="Sisk P."/>
            <person name="Stolte C."/>
            <person name="Sykes S."/>
            <person name="Wortman J."/>
            <person name="Nusbaum C."/>
            <person name="Birren B."/>
        </authorList>
    </citation>
    <scope>NUCLEOTIDE SEQUENCE [LARGE SCALE GENOMIC DNA]</scope>
    <source>
        <strain evidence="2 3">Mauritania I</strain>
    </source>
</reference>
<dbReference type="Proteomes" id="UP000053776">
    <property type="component" value="Unassembled WGS sequence"/>
</dbReference>
<name>A0A0J9TI44_PLAVI</name>
<feature type="compositionally biased region" description="Polar residues" evidence="1">
    <location>
        <begin position="230"/>
        <end position="244"/>
    </location>
</feature>
<protein>
    <recommendedName>
        <fullName evidence="4">VIR protein</fullName>
    </recommendedName>
</protein>
<feature type="region of interest" description="Disordered" evidence="1">
    <location>
        <begin position="452"/>
        <end position="474"/>
    </location>
</feature>